<comment type="caution">
    <text evidence="3">The sequence shown here is derived from an EMBL/GenBank/DDBJ whole genome shotgun (WGS) entry which is preliminary data.</text>
</comment>
<feature type="domain" description="Retroviral polymerase SH3-like" evidence="2">
    <location>
        <begin position="51"/>
        <end position="101"/>
    </location>
</feature>
<feature type="region of interest" description="Disordered" evidence="1">
    <location>
        <begin position="176"/>
        <end position="211"/>
    </location>
</feature>
<evidence type="ECO:0000256" key="1">
    <source>
        <dbReference type="SAM" id="MobiDB-lite"/>
    </source>
</evidence>
<dbReference type="EMBL" id="BKCJ010401852">
    <property type="protein sequence ID" value="GFA30703.1"/>
    <property type="molecule type" value="Genomic_DNA"/>
</dbReference>
<feature type="non-terminal residue" evidence="3">
    <location>
        <position position="1"/>
    </location>
</feature>
<organism evidence="3">
    <name type="scientific">Tanacetum cinerariifolium</name>
    <name type="common">Dalmatian daisy</name>
    <name type="synonym">Chrysanthemum cinerariifolium</name>
    <dbReference type="NCBI Taxonomy" id="118510"/>
    <lineage>
        <taxon>Eukaryota</taxon>
        <taxon>Viridiplantae</taxon>
        <taxon>Streptophyta</taxon>
        <taxon>Embryophyta</taxon>
        <taxon>Tracheophyta</taxon>
        <taxon>Spermatophyta</taxon>
        <taxon>Magnoliopsida</taxon>
        <taxon>eudicotyledons</taxon>
        <taxon>Gunneridae</taxon>
        <taxon>Pentapetalae</taxon>
        <taxon>asterids</taxon>
        <taxon>campanulids</taxon>
        <taxon>Asterales</taxon>
        <taxon>Asteraceae</taxon>
        <taxon>Asteroideae</taxon>
        <taxon>Anthemideae</taxon>
        <taxon>Anthemidinae</taxon>
        <taxon>Tanacetum</taxon>
    </lineage>
</organism>
<dbReference type="Pfam" id="PF25597">
    <property type="entry name" value="SH3_retrovirus"/>
    <property type="match status" value="2"/>
</dbReference>
<proteinExistence type="predicted"/>
<evidence type="ECO:0000313" key="3">
    <source>
        <dbReference type="EMBL" id="GFA30703.1"/>
    </source>
</evidence>
<feature type="compositionally biased region" description="Polar residues" evidence="1">
    <location>
        <begin position="181"/>
        <end position="211"/>
    </location>
</feature>
<gene>
    <name evidence="3" type="ORF">Tci_602675</name>
</gene>
<reference evidence="3" key="1">
    <citation type="journal article" date="2019" name="Sci. Rep.">
        <title>Draft genome of Tanacetum cinerariifolium, the natural source of mosquito coil.</title>
        <authorList>
            <person name="Yamashiro T."/>
            <person name="Shiraishi A."/>
            <person name="Satake H."/>
            <person name="Nakayama K."/>
        </authorList>
    </citation>
    <scope>NUCLEOTIDE SEQUENCE</scope>
</reference>
<sequence length="281" mass="31248">AKIYFECVTLVIRGSFSRPIRDKESASWAKGTGSHGVLDEVNGTVQVDAGVRDDNLGKFEAKGDEGYFLGYSMSSKAFRVFNKRTKRVKENLHIEFLENKAIEKGKFEAKGDEGYFLGYSMSSKAFRVFNKRTKRVEENLHIEFLENKAIEKGSGPNWLFDINSLTKSMNYVPVHEEHLESTSNQPQDACNTNAPESSGNSNPTATSKNPSADQLETLTVETHILTISSPVPTVCFTDSQEPSTETRLISKRVTNQAETPSLDNILTLSNQFEDILGVTTC</sequence>
<feature type="domain" description="Retroviral polymerase SH3-like" evidence="2">
    <location>
        <begin position="104"/>
        <end position="151"/>
    </location>
</feature>
<accession>A0A699JDQ1</accession>
<evidence type="ECO:0000259" key="2">
    <source>
        <dbReference type="Pfam" id="PF25597"/>
    </source>
</evidence>
<name>A0A699JDQ1_TANCI</name>
<dbReference type="InterPro" id="IPR057670">
    <property type="entry name" value="SH3_retrovirus"/>
</dbReference>
<protein>
    <submittedName>
        <fullName evidence="3">Ribonuclease H-like domain-containing protein</fullName>
    </submittedName>
</protein>
<dbReference type="AlphaFoldDB" id="A0A699JDQ1"/>